<protein>
    <submittedName>
        <fullName evidence="2">Uncharacterized protein</fullName>
    </submittedName>
</protein>
<accession>A0A0C9WYS2</accession>
<name>A0A0C9WYS2_9AGAR</name>
<organism evidence="2 3">
    <name type="scientific">Laccaria amethystina LaAM-08-1</name>
    <dbReference type="NCBI Taxonomy" id="1095629"/>
    <lineage>
        <taxon>Eukaryota</taxon>
        <taxon>Fungi</taxon>
        <taxon>Dikarya</taxon>
        <taxon>Basidiomycota</taxon>
        <taxon>Agaricomycotina</taxon>
        <taxon>Agaricomycetes</taxon>
        <taxon>Agaricomycetidae</taxon>
        <taxon>Agaricales</taxon>
        <taxon>Agaricineae</taxon>
        <taxon>Hydnangiaceae</taxon>
        <taxon>Laccaria</taxon>
    </lineage>
</organism>
<dbReference type="AlphaFoldDB" id="A0A0C9WYS2"/>
<evidence type="ECO:0000256" key="1">
    <source>
        <dbReference type="SAM" id="MobiDB-lite"/>
    </source>
</evidence>
<dbReference type="Proteomes" id="UP000054477">
    <property type="component" value="Unassembled WGS sequence"/>
</dbReference>
<proteinExistence type="predicted"/>
<evidence type="ECO:0000313" key="3">
    <source>
        <dbReference type="Proteomes" id="UP000054477"/>
    </source>
</evidence>
<reference evidence="3" key="2">
    <citation type="submission" date="2015-01" db="EMBL/GenBank/DDBJ databases">
        <title>Evolutionary Origins and Diversification of the Mycorrhizal Mutualists.</title>
        <authorList>
            <consortium name="DOE Joint Genome Institute"/>
            <consortium name="Mycorrhizal Genomics Consortium"/>
            <person name="Kohler A."/>
            <person name="Kuo A."/>
            <person name="Nagy L.G."/>
            <person name="Floudas D."/>
            <person name="Copeland A."/>
            <person name="Barry K.W."/>
            <person name="Cichocki N."/>
            <person name="Veneault-Fourrey C."/>
            <person name="LaButti K."/>
            <person name="Lindquist E.A."/>
            <person name="Lipzen A."/>
            <person name="Lundell T."/>
            <person name="Morin E."/>
            <person name="Murat C."/>
            <person name="Riley R."/>
            <person name="Ohm R."/>
            <person name="Sun H."/>
            <person name="Tunlid A."/>
            <person name="Henrissat B."/>
            <person name="Grigoriev I.V."/>
            <person name="Hibbett D.S."/>
            <person name="Martin F."/>
        </authorList>
    </citation>
    <scope>NUCLEOTIDE SEQUENCE [LARGE SCALE GENOMIC DNA]</scope>
    <source>
        <strain evidence="3">LaAM-08-1</strain>
    </source>
</reference>
<evidence type="ECO:0000313" key="2">
    <source>
        <dbReference type="EMBL" id="KIJ94123.1"/>
    </source>
</evidence>
<dbReference type="HOGENOM" id="CLU_2671442_0_0_1"/>
<sequence>MAAYAPAPPCIVQGGRIQRARSKRVPQTFGAERRGQGKKIKKPGRLASDNSLRSSCEFILNSSKFAIVTVQPPFG</sequence>
<keyword evidence="3" id="KW-1185">Reference proteome</keyword>
<feature type="region of interest" description="Disordered" evidence="1">
    <location>
        <begin position="21"/>
        <end position="47"/>
    </location>
</feature>
<reference evidence="2 3" key="1">
    <citation type="submission" date="2014-04" db="EMBL/GenBank/DDBJ databases">
        <authorList>
            <consortium name="DOE Joint Genome Institute"/>
            <person name="Kuo A."/>
            <person name="Kohler A."/>
            <person name="Nagy L.G."/>
            <person name="Floudas D."/>
            <person name="Copeland A."/>
            <person name="Barry K.W."/>
            <person name="Cichocki N."/>
            <person name="Veneault-Fourrey C."/>
            <person name="LaButti K."/>
            <person name="Lindquist E.A."/>
            <person name="Lipzen A."/>
            <person name="Lundell T."/>
            <person name="Morin E."/>
            <person name="Murat C."/>
            <person name="Sun H."/>
            <person name="Tunlid A."/>
            <person name="Henrissat B."/>
            <person name="Grigoriev I.V."/>
            <person name="Hibbett D.S."/>
            <person name="Martin F."/>
            <person name="Nordberg H.P."/>
            <person name="Cantor M.N."/>
            <person name="Hua S.X."/>
        </authorList>
    </citation>
    <scope>NUCLEOTIDE SEQUENCE [LARGE SCALE GENOMIC DNA]</scope>
    <source>
        <strain evidence="2 3">LaAM-08-1</strain>
    </source>
</reference>
<dbReference type="EMBL" id="KN838809">
    <property type="protein sequence ID" value="KIJ94123.1"/>
    <property type="molecule type" value="Genomic_DNA"/>
</dbReference>
<gene>
    <name evidence="2" type="ORF">K443DRAFT_684024</name>
</gene>